<reference evidence="5 6" key="1">
    <citation type="journal article" date="2023" name="G3 (Bethesda)">
        <title>A chromosome-length genome assembly and annotation of blackberry (Rubus argutus, cv. 'Hillquist').</title>
        <authorList>
            <person name="Bruna T."/>
            <person name="Aryal R."/>
            <person name="Dudchenko O."/>
            <person name="Sargent D.J."/>
            <person name="Mead D."/>
            <person name="Buti M."/>
            <person name="Cavallini A."/>
            <person name="Hytonen T."/>
            <person name="Andres J."/>
            <person name="Pham M."/>
            <person name="Weisz D."/>
            <person name="Mascagni F."/>
            <person name="Usai G."/>
            <person name="Natali L."/>
            <person name="Bassil N."/>
            <person name="Fernandez G.E."/>
            <person name="Lomsadze A."/>
            <person name="Armour M."/>
            <person name="Olukolu B."/>
            <person name="Poorten T."/>
            <person name="Britton C."/>
            <person name="Davik J."/>
            <person name="Ashrafi H."/>
            <person name="Aiden E.L."/>
            <person name="Borodovsky M."/>
            <person name="Worthington M."/>
        </authorList>
    </citation>
    <scope>NUCLEOTIDE SEQUENCE [LARGE SCALE GENOMIC DNA]</scope>
    <source>
        <strain evidence="5">PI 553951</strain>
    </source>
</reference>
<evidence type="ECO:0000313" key="6">
    <source>
        <dbReference type="Proteomes" id="UP001457282"/>
    </source>
</evidence>
<keyword evidence="3" id="KW-0620">Polyamine biosynthesis</keyword>
<feature type="domain" description="PABS" evidence="4">
    <location>
        <begin position="63"/>
        <end position="306"/>
    </location>
</feature>
<evidence type="ECO:0000259" key="4">
    <source>
        <dbReference type="PROSITE" id="PS51006"/>
    </source>
</evidence>
<keyword evidence="2 3" id="KW-0808">Transferase</keyword>
<dbReference type="GO" id="GO:0008295">
    <property type="term" value="P:spermidine biosynthetic process"/>
    <property type="evidence" value="ECO:0007669"/>
    <property type="project" value="TreeGrafter"/>
</dbReference>
<proteinExistence type="inferred from homology"/>
<dbReference type="InterPro" id="IPR029063">
    <property type="entry name" value="SAM-dependent_MTases_sf"/>
</dbReference>
<dbReference type="EMBL" id="JBEDUW010000005">
    <property type="protein sequence ID" value="KAK9926914.1"/>
    <property type="molecule type" value="Genomic_DNA"/>
</dbReference>
<organism evidence="5 6">
    <name type="scientific">Rubus argutus</name>
    <name type="common">Southern blackberry</name>
    <dbReference type="NCBI Taxonomy" id="59490"/>
    <lineage>
        <taxon>Eukaryota</taxon>
        <taxon>Viridiplantae</taxon>
        <taxon>Streptophyta</taxon>
        <taxon>Embryophyta</taxon>
        <taxon>Tracheophyta</taxon>
        <taxon>Spermatophyta</taxon>
        <taxon>Magnoliopsida</taxon>
        <taxon>eudicotyledons</taxon>
        <taxon>Gunneridae</taxon>
        <taxon>Pentapetalae</taxon>
        <taxon>rosids</taxon>
        <taxon>fabids</taxon>
        <taxon>Rosales</taxon>
        <taxon>Rosaceae</taxon>
        <taxon>Rosoideae</taxon>
        <taxon>Rosoideae incertae sedis</taxon>
        <taxon>Rubus</taxon>
    </lineage>
</organism>
<dbReference type="InterPro" id="IPR037163">
    <property type="entry name" value="Spermidine_synt_N_sf"/>
</dbReference>
<dbReference type="InterPro" id="IPR001045">
    <property type="entry name" value="Spermi_synthase"/>
</dbReference>
<dbReference type="InterPro" id="IPR035246">
    <property type="entry name" value="Spermidine_synt_N"/>
</dbReference>
<dbReference type="PROSITE" id="PS01330">
    <property type="entry name" value="PABS_1"/>
    <property type="match status" value="1"/>
</dbReference>
<sequence length="354" mass="39341">MINPFDLDEPRKLFKGHNPQCEISYKLAGCSEEEIKLVAKETGMGLIIMGENGSTISSTPFSEGWYADAITDWPGQAELYKMEKILFHEKSEFQDLWFFSETNNSLQHGKVVILDGYLQLTEKDEFAYQEMLSHLPLCSVPNPKKVLVVGGGDGGILREVSRHSSVEQIDICEIDKMVIDVYKRFFPNIAVGYEDPRVNVHICDGVKFMQSVPEGTYDAIILDAFVSMGPGAEELSDQHFLKSIARALRPGGVMSTPAASYWHKDFEEIADSISNCRKVFKGSVNYAWTTVPAYSSGIIGFMLCSTGGAAVDFKHPVNPLNPENYGVATVPPQVLQLRDAHSCIPAPYFRQEGH</sequence>
<dbReference type="GO" id="GO:0005829">
    <property type="term" value="C:cytosol"/>
    <property type="evidence" value="ECO:0007669"/>
    <property type="project" value="TreeGrafter"/>
</dbReference>
<dbReference type="FunFam" id="3.40.50.150:FF:000013">
    <property type="entry name" value="Spermidine synthase"/>
    <property type="match status" value="1"/>
</dbReference>
<evidence type="ECO:0000256" key="2">
    <source>
        <dbReference type="ARBA" id="ARBA00022679"/>
    </source>
</evidence>
<dbReference type="Gene3D" id="3.40.50.150">
    <property type="entry name" value="Vaccinia Virus protein VP39"/>
    <property type="match status" value="1"/>
</dbReference>
<name>A0AAW1WS64_RUBAR</name>
<dbReference type="PROSITE" id="PS51006">
    <property type="entry name" value="PABS_2"/>
    <property type="match status" value="1"/>
</dbReference>
<dbReference type="InterPro" id="IPR030373">
    <property type="entry name" value="PABS_CS"/>
</dbReference>
<gene>
    <name evidence="5" type="ORF">M0R45_024122</name>
</gene>
<dbReference type="Proteomes" id="UP001457282">
    <property type="component" value="Unassembled WGS sequence"/>
</dbReference>
<dbReference type="GO" id="GO:0004766">
    <property type="term" value="F:spermidine synthase activity"/>
    <property type="evidence" value="ECO:0007669"/>
    <property type="project" value="TreeGrafter"/>
</dbReference>
<dbReference type="PANTHER" id="PTHR11558">
    <property type="entry name" value="SPERMIDINE/SPERMINE SYNTHASE"/>
    <property type="match status" value="1"/>
</dbReference>
<dbReference type="InterPro" id="IPR030374">
    <property type="entry name" value="PABS"/>
</dbReference>
<comment type="similarity">
    <text evidence="1">Belongs to the spermidine/spermine synthase family.</text>
</comment>
<evidence type="ECO:0000313" key="5">
    <source>
        <dbReference type="EMBL" id="KAK9926914.1"/>
    </source>
</evidence>
<dbReference type="HAMAP" id="MF_00198">
    <property type="entry name" value="Spermidine_synth"/>
    <property type="match status" value="1"/>
</dbReference>
<dbReference type="Pfam" id="PF01564">
    <property type="entry name" value="Spermine_synth"/>
    <property type="match status" value="1"/>
</dbReference>
<dbReference type="SUPFAM" id="SSF53335">
    <property type="entry name" value="S-adenosyl-L-methionine-dependent methyltransferases"/>
    <property type="match status" value="1"/>
</dbReference>
<comment type="caution">
    <text evidence="5">The sequence shown here is derived from an EMBL/GenBank/DDBJ whole genome shotgun (WGS) entry which is preliminary data.</text>
</comment>
<keyword evidence="6" id="KW-1185">Reference proteome</keyword>
<evidence type="ECO:0000256" key="3">
    <source>
        <dbReference type="PROSITE-ProRule" id="PRU00354"/>
    </source>
</evidence>
<dbReference type="Pfam" id="PF17284">
    <property type="entry name" value="Spermine_synt_N"/>
    <property type="match status" value="1"/>
</dbReference>
<dbReference type="AlphaFoldDB" id="A0AAW1WS64"/>
<dbReference type="CDD" id="cd02440">
    <property type="entry name" value="AdoMet_MTases"/>
    <property type="match status" value="1"/>
</dbReference>
<dbReference type="Gene3D" id="2.30.140.10">
    <property type="entry name" value="Spermidine synthase, tetramerisation domain"/>
    <property type="match status" value="1"/>
</dbReference>
<accession>A0AAW1WS64</accession>
<protein>
    <recommendedName>
        <fullName evidence="4">PABS domain-containing protein</fullName>
    </recommendedName>
</protein>
<feature type="active site" description="Proton acceptor" evidence="3">
    <location>
        <position position="223"/>
    </location>
</feature>
<dbReference type="PANTHER" id="PTHR11558:SF28">
    <property type="entry name" value="SPERMIDINE SYNTHASE 2-LIKE"/>
    <property type="match status" value="1"/>
</dbReference>
<evidence type="ECO:0000256" key="1">
    <source>
        <dbReference type="ARBA" id="ARBA00007867"/>
    </source>
</evidence>